<name>A0A381QD14_9ZZZZ</name>
<feature type="domain" description="Peptidase M10 metallopeptidase" evidence="5">
    <location>
        <begin position="89"/>
        <end position="134"/>
    </location>
</feature>
<dbReference type="AlphaFoldDB" id="A0A381QD14"/>
<dbReference type="InterPro" id="IPR024079">
    <property type="entry name" value="MetalloPept_cat_dom_sf"/>
</dbReference>
<keyword evidence="1" id="KW-0645">Protease</keyword>
<dbReference type="Pfam" id="PF00413">
    <property type="entry name" value="Peptidase_M10"/>
    <property type="match status" value="1"/>
</dbReference>
<organism evidence="6">
    <name type="scientific">marine metagenome</name>
    <dbReference type="NCBI Taxonomy" id="408172"/>
    <lineage>
        <taxon>unclassified sequences</taxon>
        <taxon>metagenomes</taxon>
        <taxon>ecological metagenomes</taxon>
    </lineage>
</organism>
<keyword evidence="4" id="KW-0862">Zinc</keyword>
<sequence length="146" mass="16138">MAPARARELQGAVARGIQYWQRRPFELAIDTHPTPSVEVDIEISWGEGLSGSQIGLIHTKSSLDQFEVLGITLATLSPNLKYGRTPEEVPLTAAHEMGHALGLPHSDSHRDVVYPTNTTRSLTPCDFRTVEALYRLPDGARIRRSP</sequence>
<keyword evidence="3" id="KW-0378">Hydrolase</keyword>
<dbReference type="GO" id="GO:0008270">
    <property type="term" value="F:zinc ion binding"/>
    <property type="evidence" value="ECO:0007669"/>
    <property type="project" value="InterPro"/>
</dbReference>
<dbReference type="GO" id="GO:0031012">
    <property type="term" value="C:extracellular matrix"/>
    <property type="evidence" value="ECO:0007669"/>
    <property type="project" value="InterPro"/>
</dbReference>
<dbReference type="Gene3D" id="3.40.390.10">
    <property type="entry name" value="Collagenase (Catalytic Domain)"/>
    <property type="match status" value="1"/>
</dbReference>
<evidence type="ECO:0000256" key="2">
    <source>
        <dbReference type="ARBA" id="ARBA00022723"/>
    </source>
</evidence>
<dbReference type="EMBL" id="UINC01001295">
    <property type="protein sequence ID" value="SUZ76900.1"/>
    <property type="molecule type" value="Genomic_DNA"/>
</dbReference>
<keyword evidence="2" id="KW-0479">Metal-binding</keyword>
<protein>
    <recommendedName>
        <fullName evidence="5">Peptidase M10 metallopeptidase domain-containing protein</fullName>
    </recommendedName>
</protein>
<accession>A0A381QD14</accession>
<dbReference type="SUPFAM" id="SSF55486">
    <property type="entry name" value="Metalloproteases ('zincins'), catalytic domain"/>
    <property type="match status" value="1"/>
</dbReference>
<evidence type="ECO:0000256" key="3">
    <source>
        <dbReference type="ARBA" id="ARBA00022801"/>
    </source>
</evidence>
<gene>
    <name evidence="6" type="ORF">METZ01_LOCUS29754</name>
</gene>
<evidence type="ECO:0000259" key="5">
    <source>
        <dbReference type="Pfam" id="PF00413"/>
    </source>
</evidence>
<evidence type="ECO:0000313" key="6">
    <source>
        <dbReference type="EMBL" id="SUZ76900.1"/>
    </source>
</evidence>
<evidence type="ECO:0000256" key="4">
    <source>
        <dbReference type="ARBA" id="ARBA00022833"/>
    </source>
</evidence>
<evidence type="ECO:0000256" key="1">
    <source>
        <dbReference type="ARBA" id="ARBA00022670"/>
    </source>
</evidence>
<proteinExistence type="predicted"/>
<reference evidence="6" key="1">
    <citation type="submission" date="2018-05" db="EMBL/GenBank/DDBJ databases">
        <authorList>
            <person name="Lanie J.A."/>
            <person name="Ng W.-L."/>
            <person name="Kazmierczak K.M."/>
            <person name="Andrzejewski T.M."/>
            <person name="Davidsen T.M."/>
            <person name="Wayne K.J."/>
            <person name="Tettelin H."/>
            <person name="Glass J.I."/>
            <person name="Rusch D."/>
            <person name="Podicherti R."/>
            <person name="Tsui H.-C.T."/>
            <person name="Winkler M.E."/>
        </authorList>
    </citation>
    <scope>NUCLEOTIDE SEQUENCE</scope>
</reference>
<dbReference type="GO" id="GO:0006508">
    <property type="term" value="P:proteolysis"/>
    <property type="evidence" value="ECO:0007669"/>
    <property type="project" value="UniProtKB-KW"/>
</dbReference>
<dbReference type="InterPro" id="IPR001818">
    <property type="entry name" value="Pept_M10_metallopeptidase"/>
</dbReference>
<dbReference type="GO" id="GO:0004222">
    <property type="term" value="F:metalloendopeptidase activity"/>
    <property type="evidence" value="ECO:0007669"/>
    <property type="project" value="InterPro"/>
</dbReference>